<protein>
    <recommendedName>
        <fullName evidence="4">2-phosphoglycerate kinase</fullName>
    </recommendedName>
</protein>
<organism evidence="2 3">
    <name type="scientific">Saponaria officinalis</name>
    <name type="common">Common soapwort</name>
    <name type="synonym">Lychnis saponaria</name>
    <dbReference type="NCBI Taxonomy" id="3572"/>
    <lineage>
        <taxon>Eukaryota</taxon>
        <taxon>Viridiplantae</taxon>
        <taxon>Streptophyta</taxon>
        <taxon>Embryophyta</taxon>
        <taxon>Tracheophyta</taxon>
        <taxon>Spermatophyta</taxon>
        <taxon>Magnoliopsida</taxon>
        <taxon>eudicotyledons</taxon>
        <taxon>Gunneridae</taxon>
        <taxon>Pentapetalae</taxon>
        <taxon>Caryophyllales</taxon>
        <taxon>Caryophyllaceae</taxon>
        <taxon>Caryophylleae</taxon>
        <taxon>Saponaria</taxon>
    </lineage>
</organism>
<feature type="compositionally biased region" description="Low complexity" evidence="1">
    <location>
        <begin position="260"/>
        <end position="274"/>
    </location>
</feature>
<dbReference type="EMBL" id="JBDFQZ010000005">
    <property type="protein sequence ID" value="KAK9724437.1"/>
    <property type="molecule type" value="Genomic_DNA"/>
</dbReference>
<dbReference type="PANTHER" id="PTHR33477:SF2">
    <property type="entry name" value="2-PHOSPHOGLYCERATE KINASE"/>
    <property type="match status" value="1"/>
</dbReference>
<dbReference type="Pfam" id="PF13238">
    <property type="entry name" value="AAA_18"/>
    <property type="match status" value="1"/>
</dbReference>
<accession>A0AAW1KVC8</accession>
<keyword evidence="3" id="KW-1185">Reference proteome</keyword>
<dbReference type="AlphaFoldDB" id="A0AAW1KVC8"/>
<dbReference type="PANTHER" id="PTHR33477">
    <property type="entry name" value="P-LOOP NTPASE DOMAIN-CONTAINING PROTEIN LPA1 HOMOLOG 1"/>
    <property type="match status" value="1"/>
</dbReference>
<evidence type="ECO:0008006" key="4">
    <source>
        <dbReference type="Google" id="ProtNLM"/>
    </source>
</evidence>
<dbReference type="Proteomes" id="UP001443914">
    <property type="component" value="Unassembled WGS sequence"/>
</dbReference>
<feature type="compositionally biased region" description="Basic and acidic residues" evidence="1">
    <location>
        <begin position="318"/>
        <end position="336"/>
    </location>
</feature>
<evidence type="ECO:0000313" key="2">
    <source>
        <dbReference type="EMBL" id="KAK9724437.1"/>
    </source>
</evidence>
<evidence type="ECO:0000256" key="1">
    <source>
        <dbReference type="SAM" id="MobiDB-lite"/>
    </source>
</evidence>
<sequence length="446" mass="50063">MKKDKAVATVATPIGSEEIADKHDDPSLRPFRFSARNASSKYDFVKVKVWLGDNADHYYVLSRFLLSRMLTVTKIPNHVAIKIALELKKLLIDNSLLDVSQSDLEANLFKLMERRGYGIEYINRYKLMTRFHHQRVPLVILVCGTACTGKSTIATQLAQRLNLPNVLQTDMVYELLRTSTDAPLTSTPVWAREFGSSEEFITEFCRECRIVRKGLAGDLKKAMKDGKPIIIEGIHLDPSIYLMDDERKSSTNQQLKVEDSQVLSGSAPGSSSNGADDQKLDTESRSSCPENSSTTEVPSSDQMQELSCSVASVTIENKASDERGDSREEQKIDIHPQVKKERTGAEPIIIPIVLKMAEFDHEALLEEWIPTRTFSDNSILKDKDRLIKNLKTIQDYLCSFESQGLTVVNISATTFPQTLDWLHGYLLQCIEQGISSVSSPKQQTKN</sequence>
<comment type="caution">
    <text evidence="2">The sequence shown here is derived from an EMBL/GenBank/DDBJ whole genome shotgun (WGS) entry which is preliminary data.</text>
</comment>
<name>A0AAW1KVC8_SAPOF</name>
<reference evidence="2" key="1">
    <citation type="submission" date="2024-03" db="EMBL/GenBank/DDBJ databases">
        <title>WGS assembly of Saponaria officinalis var. Norfolk2.</title>
        <authorList>
            <person name="Jenkins J."/>
            <person name="Shu S."/>
            <person name="Grimwood J."/>
            <person name="Barry K."/>
            <person name="Goodstein D."/>
            <person name="Schmutz J."/>
            <person name="Leebens-Mack J."/>
            <person name="Osbourn A."/>
        </authorList>
    </citation>
    <scope>NUCLEOTIDE SEQUENCE [LARGE SCALE GENOMIC DNA]</scope>
    <source>
        <strain evidence="2">JIC</strain>
    </source>
</reference>
<dbReference type="SUPFAM" id="SSF52540">
    <property type="entry name" value="P-loop containing nucleoside triphosphate hydrolases"/>
    <property type="match status" value="1"/>
</dbReference>
<evidence type="ECO:0000313" key="3">
    <source>
        <dbReference type="Proteomes" id="UP001443914"/>
    </source>
</evidence>
<proteinExistence type="predicted"/>
<dbReference type="InterPro" id="IPR027417">
    <property type="entry name" value="P-loop_NTPase"/>
</dbReference>
<gene>
    <name evidence="2" type="ORF">RND81_05G071700</name>
</gene>
<feature type="compositionally biased region" description="Polar residues" evidence="1">
    <location>
        <begin position="285"/>
        <end position="317"/>
    </location>
</feature>
<dbReference type="Gene3D" id="3.40.50.300">
    <property type="entry name" value="P-loop containing nucleotide triphosphate hydrolases"/>
    <property type="match status" value="1"/>
</dbReference>
<feature type="region of interest" description="Disordered" evidence="1">
    <location>
        <begin position="247"/>
        <end position="336"/>
    </location>
</feature>